<dbReference type="Pfam" id="PF11061">
    <property type="entry name" value="Tsr0524-like"/>
    <property type="match status" value="1"/>
</dbReference>
<keyword evidence="1" id="KW-0934">Plastid</keyword>
<reference evidence="1" key="1">
    <citation type="submission" date="2017-03" db="EMBL/GenBank/DDBJ databases">
        <title>The new red algal subphylum Proteorhodophytina comprises the largest and most divergent plastid genomes known.</title>
        <authorList>
            <person name="Munoz-Gomez S.A."/>
            <person name="Mejia-Franco F.G."/>
            <person name="Durnin K."/>
            <person name="Morgan C."/>
            <person name="Grisdale C.J."/>
            <person name="Archibald J.M."/>
            <person name="Slamovits C.H."/>
        </authorList>
    </citation>
    <scope>NUCLEOTIDE SEQUENCE</scope>
    <source>
        <strain evidence="1">UTEX LB2854</strain>
    </source>
</reference>
<proteinExistence type="predicted"/>
<organism evidence="1">
    <name type="scientific">Bangiopsis subsimplex</name>
    <dbReference type="NCBI Taxonomy" id="139980"/>
    <lineage>
        <taxon>Eukaryota</taxon>
        <taxon>Rhodophyta</taxon>
        <taxon>Stylonematophyceae</taxon>
        <taxon>Stylonematales</taxon>
        <taxon>Stylonemataceae</taxon>
        <taxon>Bangiopsis</taxon>
    </lineage>
</organism>
<dbReference type="AlphaFoldDB" id="A0A1Y9TLF0"/>
<keyword evidence="1" id="KW-0150">Chloroplast</keyword>
<dbReference type="InterPro" id="IPR021291">
    <property type="entry name" value="Tsr0524-like"/>
</dbReference>
<dbReference type="EMBL" id="KY709207">
    <property type="protein sequence ID" value="ARO90405.1"/>
    <property type="molecule type" value="Genomic_DNA"/>
</dbReference>
<geneLocation type="chloroplast" evidence="1"/>
<gene>
    <name evidence="1" type="primary">orf50</name>
</gene>
<evidence type="ECO:0000313" key="1">
    <source>
        <dbReference type="EMBL" id="ARO90405.1"/>
    </source>
</evidence>
<accession>A0A1Y9TLF0</accession>
<name>A0A1Y9TLF0_9RHOD</name>
<protein>
    <recommendedName>
        <fullName evidence="2">Cytochrome b6-f complex subunit PetP</fullName>
    </recommendedName>
</protein>
<evidence type="ECO:0008006" key="2">
    <source>
        <dbReference type="Google" id="ProtNLM"/>
    </source>
</evidence>
<sequence length="66" mass="7944">MLQYLNNTVQFNNVYRKLPFEITTRLGCYGKIVGTKLISYRTKSFIVEFSDNTRLWLFEKEIKFLN</sequence>